<dbReference type="Proteomes" id="UP000050792">
    <property type="component" value="Unassembled WGS sequence"/>
</dbReference>
<dbReference type="InterPro" id="IPR010218">
    <property type="entry name" value="NADH_DH_suC"/>
</dbReference>
<evidence type="ECO:0000256" key="8">
    <source>
        <dbReference type="ARBA" id="ARBA00049551"/>
    </source>
</evidence>
<evidence type="ECO:0000259" key="11">
    <source>
        <dbReference type="Pfam" id="PF00329"/>
    </source>
</evidence>
<dbReference type="SUPFAM" id="SSF143243">
    <property type="entry name" value="Nqo5-like"/>
    <property type="match status" value="1"/>
</dbReference>
<comment type="catalytic activity">
    <reaction evidence="8">
        <text>a ubiquinone + NADH + 5 H(+)(in) = a ubiquinol + NAD(+) + 4 H(+)(out)</text>
        <dbReference type="Rhea" id="RHEA:29091"/>
        <dbReference type="Rhea" id="RHEA-COMP:9565"/>
        <dbReference type="Rhea" id="RHEA-COMP:9566"/>
        <dbReference type="ChEBI" id="CHEBI:15378"/>
        <dbReference type="ChEBI" id="CHEBI:16389"/>
        <dbReference type="ChEBI" id="CHEBI:17976"/>
        <dbReference type="ChEBI" id="CHEBI:57540"/>
        <dbReference type="ChEBI" id="CHEBI:57945"/>
        <dbReference type="EC" id="7.1.1.2"/>
    </reaction>
</comment>
<evidence type="ECO:0000256" key="1">
    <source>
        <dbReference type="ARBA" id="ARBA00004173"/>
    </source>
</evidence>
<evidence type="ECO:0000256" key="2">
    <source>
        <dbReference type="ARBA" id="ARBA00007569"/>
    </source>
</evidence>
<name>A0AA85GHZ4_9TREM</name>
<dbReference type="WBParaSite" id="SRDH1_9370.1">
    <property type="protein sequence ID" value="SRDH1_9370.1"/>
    <property type="gene ID" value="SRDH1_9370"/>
</dbReference>
<organism evidence="12 13">
    <name type="scientific">Schistosoma rodhaini</name>
    <dbReference type="NCBI Taxonomy" id="6188"/>
    <lineage>
        <taxon>Eukaryota</taxon>
        <taxon>Metazoa</taxon>
        <taxon>Spiralia</taxon>
        <taxon>Lophotrochozoa</taxon>
        <taxon>Platyhelminthes</taxon>
        <taxon>Trematoda</taxon>
        <taxon>Digenea</taxon>
        <taxon>Strigeidida</taxon>
        <taxon>Schistosomatoidea</taxon>
        <taxon>Schistosomatidae</taxon>
        <taxon>Schistosoma</taxon>
    </lineage>
</organism>
<dbReference type="InterPro" id="IPR020396">
    <property type="entry name" value="NADH_UbQ_OxRdtase_CS"/>
</dbReference>
<dbReference type="Gene3D" id="3.30.460.80">
    <property type="entry name" value="NADH:ubiquinone oxidoreductase, 30kDa subunit"/>
    <property type="match status" value="1"/>
</dbReference>
<proteinExistence type="inferred from homology"/>
<evidence type="ECO:0000313" key="12">
    <source>
        <dbReference type="Proteomes" id="UP000050792"/>
    </source>
</evidence>
<dbReference type="AlphaFoldDB" id="A0AA85GHZ4"/>
<comment type="subcellular location">
    <subcellularLocation>
        <location evidence="1">Mitochondrion</location>
    </subcellularLocation>
</comment>
<dbReference type="InterPro" id="IPR001268">
    <property type="entry name" value="NADH_UbQ_OxRdtase_30kDa_su"/>
</dbReference>
<evidence type="ECO:0000313" key="13">
    <source>
        <dbReference type="WBParaSite" id="SRDH1_9370.1"/>
    </source>
</evidence>
<reference evidence="13" key="2">
    <citation type="submission" date="2023-11" db="UniProtKB">
        <authorList>
            <consortium name="WormBaseParasite"/>
        </authorList>
    </citation>
    <scope>IDENTIFICATION</scope>
</reference>
<dbReference type="PANTHER" id="PTHR10884">
    <property type="entry name" value="NADH DEHYDROGENASE UBIQUINONE IRON-SULFUR PROTEIN 3"/>
    <property type="match status" value="1"/>
</dbReference>
<dbReference type="PROSITE" id="PS00542">
    <property type="entry name" value="COMPLEX1_30K"/>
    <property type="match status" value="1"/>
</dbReference>
<keyword evidence="12" id="KW-1185">Reference proteome</keyword>
<dbReference type="PANTHER" id="PTHR10884:SF14">
    <property type="entry name" value="NADH DEHYDROGENASE [UBIQUINONE] IRON-SULFUR PROTEIN 3, MITOCHONDRIAL"/>
    <property type="match status" value="1"/>
</dbReference>
<sequence length="321" mass="37563">MTRNLGSLMVYLLPYNLSNKSLALPEQYFHVNLITSVFAVYLDFRLTDILGMLTFMRPSRDLLKCISKAKFTSPVYRYSSYMSSTNGHEGKQRIPAEEQKIERLSSFGVYVGECLPKFVQKVQIGHTKELEICIHPDGIIPVLSFLKCHHNAQFLNLSDITAVDIPSRKYRFQIVYNLLSLRYNSRIRVLTYTDELTPIDSSCSIFQASNWYEREVWDMYGVFFHDHPDLRRILTDYGFIGHPQRRDFPLSGYTEMRYDDQYYRVVIEPVELAQEFRRFEFNSPWEAFPAFRDSSSQDENLLESPNFESHSGDSKPKLNSK</sequence>
<evidence type="ECO:0000256" key="5">
    <source>
        <dbReference type="ARBA" id="ARBA00022967"/>
    </source>
</evidence>
<dbReference type="HAMAP" id="MF_01357">
    <property type="entry name" value="NDH1_NuoC"/>
    <property type="match status" value="1"/>
</dbReference>
<keyword evidence="7" id="KW-0830">Ubiquinone</keyword>
<feature type="region of interest" description="Disordered" evidence="10">
    <location>
        <begin position="296"/>
        <end position="321"/>
    </location>
</feature>
<accession>A0AA85GHZ4</accession>
<protein>
    <recommendedName>
        <fullName evidence="3">NADH dehydrogenase [ubiquinone] iron-sulfur protein 3, mitochondrial</fullName>
    </recommendedName>
</protein>
<evidence type="ECO:0000256" key="3">
    <source>
        <dbReference type="ARBA" id="ARBA00020084"/>
    </source>
</evidence>
<evidence type="ECO:0000256" key="10">
    <source>
        <dbReference type="SAM" id="MobiDB-lite"/>
    </source>
</evidence>
<dbReference type="GO" id="GO:0016020">
    <property type="term" value="C:membrane"/>
    <property type="evidence" value="ECO:0007669"/>
    <property type="project" value="UniProtKB-ARBA"/>
</dbReference>
<evidence type="ECO:0000256" key="9">
    <source>
        <dbReference type="RuleBase" id="RU003456"/>
    </source>
</evidence>
<evidence type="ECO:0000256" key="6">
    <source>
        <dbReference type="ARBA" id="ARBA00023027"/>
    </source>
</evidence>
<dbReference type="Pfam" id="PF00329">
    <property type="entry name" value="Complex1_30kDa"/>
    <property type="match status" value="1"/>
</dbReference>
<evidence type="ECO:0000256" key="7">
    <source>
        <dbReference type="ARBA" id="ARBA00023075"/>
    </source>
</evidence>
<feature type="compositionally biased region" description="Basic and acidic residues" evidence="10">
    <location>
        <begin position="310"/>
        <end position="321"/>
    </location>
</feature>
<dbReference type="GO" id="GO:0008137">
    <property type="term" value="F:NADH dehydrogenase (ubiquinone) activity"/>
    <property type="evidence" value="ECO:0007669"/>
    <property type="project" value="UniProtKB-EC"/>
</dbReference>
<keyword evidence="4 9" id="KW-0813">Transport</keyword>
<evidence type="ECO:0000256" key="4">
    <source>
        <dbReference type="ARBA" id="ARBA00022448"/>
    </source>
</evidence>
<dbReference type="GO" id="GO:0016651">
    <property type="term" value="F:oxidoreductase activity, acting on NAD(P)H"/>
    <property type="evidence" value="ECO:0007669"/>
    <property type="project" value="InterPro"/>
</dbReference>
<dbReference type="NCBIfam" id="NF004733">
    <property type="entry name" value="PRK06074.1-5"/>
    <property type="match status" value="1"/>
</dbReference>
<dbReference type="InterPro" id="IPR037232">
    <property type="entry name" value="NADH_quin_OxRdtase_su_C/D-like"/>
</dbReference>
<dbReference type="NCBIfam" id="TIGR01961">
    <property type="entry name" value="NuoC_fam"/>
    <property type="match status" value="1"/>
</dbReference>
<keyword evidence="6 9" id="KW-0520">NAD</keyword>
<keyword evidence="5 9" id="KW-1278">Translocase</keyword>
<dbReference type="GO" id="GO:0005739">
    <property type="term" value="C:mitochondrion"/>
    <property type="evidence" value="ECO:0007669"/>
    <property type="project" value="UniProtKB-SubCell"/>
</dbReference>
<dbReference type="FunFam" id="3.30.460.80:FF:000002">
    <property type="entry name" value="NADH dehydrogenase iron-sulfur protein 3, mitochondrial"/>
    <property type="match status" value="1"/>
</dbReference>
<reference evidence="12" key="1">
    <citation type="submission" date="2022-06" db="EMBL/GenBank/DDBJ databases">
        <authorList>
            <person name="Berger JAMES D."/>
            <person name="Berger JAMES D."/>
        </authorList>
    </citation>
    <scope>NUCLEOTIDE SEQUENCE [LARGE SCALE GENOMIC DNA]</scope>
</reference>
<comment type="similarity">
    <text evidence="2 9">Belongs to the complex I 30 kDa subunit family.</text>
</comment>
<feature type="domain" description="NADH:ubiquinone oxidoreductase 30kDa subunit" evidence="11">
    <location>
        <begin position="133"/>
        <end position="253"/>
    </location>
</feature>